<dbReference type="PANTHER" id="PTHR30569:SF0">
    <property type="entry name" value="CYTOSINE PERMEASE"/>
    <property type="match status" value="1"/>
</dbReference>
<dbReference type="PATRIC" id="fig|33036.3.peg.656"/>
<evidence type="ECO:0000256" key="1">
    <source>
        <dbReference type="ARBA" id="ARBA00004141"/>
    </source>
</evidence>
<sequence>MEKKTSIYDNALIWFGAGVSIAEILTGTYYASMSFKEAMLAILIGHLCGFILMSLSGLIGAKTGLSAMQATKLSFGKVGGIFFASLNFLQLVGWTAIMIYDGAISSGELFSTGSKIWAIIIGLLIIIWIGIGISNLGKLNTVSMIALFALTILMSRKSFTSNLSSNLSAETLSFGQAIELAIAMPMSWLPLISDYTSKAEKPVKASFVSTGIYSLVSIWMYTIGLTGAMATGQTSLSAIFSYSGIGSLAIVIIILSTVTTTFLDAYSAGISFEAIKEGASAKMVAIIVSAIGILGALLYPMDDISNFLYLIGSVFAPMIAVQIADFFIKKDKSSLDTKINIVSWVIGFIIYRILLKLDIVIGASVASVILTILVSLILRKIFTKSRLSD</sequence>
<dbReference type="STRING" id="33036.HMPREF3200_00659"/>
<dbReference type="NCBIfam" id="TIGR02358">
    <property type="entry name" value="thia_cytX"/>
    <property type="match status" value="1"/>
</dbReference>
<evidence type="ECO:0000256" key="6">
    <source>
        <dbReference type="SAM" id="Phobius"/>
    </source>
</evidence>
<accession>A0A133KGL7</accession>
<evidence type="ECO:0000256" key="4">
    <source>
        <dbReference type="ARBA" id="ARBA00022989"/>
    </source>
</evidence>
<dbReference type="InterPro" id="IPR030191">
    <property type="entry name" value="CodB"/>
</dbReference>
<dbReference type="OrthoDB" id="9780088at2"/>
<comment type="caution">
    <text evidence="7">The sequence shown here is derived from an EMBL/GenBank/DDBJ whole genome shotgun (WGS) entry which is preliminary data.</text>
</comment>
<keyword evidence="3 6" id="KW-0812">Transmembrane</keyword>
<dbReference type="AlphaFoldDB" id="A0A133KGL7"/>
<feature type="transmembrane region" description="Helical" evidence="6">
    <location>
        <begin position="38"/>
        <end position="60"/>
    </location>
</feature>
<keyword evidence="4 6" id="KW-1133">Transmembrane helix</keyword>
<dbReference type="GO" id="GO:0015209">
    <property type="term" value="F:cytosine transmembrane transporter activity"/>
    <property type="evidence" value="ECO:0007669"/>
    <property type="project" value="InterPro"/>
</dbReference>
<dbReference type="InterPro" id="IPR001248">
    <property type="entry name" value="Pur-cyt_permease"/>
</dbReference>
<organism evidence="7 8">
    <name type="scientific">Anaerococcus tetradius</name>
    <dbReference type="NCBI Taxonomy" id="33036"/>
    <lineage>
        <taxon>Bacteria</taxon>
        <taxon>Bacillati</taxon>
        <taxon>Bacillota</taxon>
        <taxon>Tissierellia</taxon>
        <taxon>Tissierellales</taxon>
        <taxon>Peptoniphilaceae</taxon>
        <taxon>Anaerococcus</taxon>
    </lineage>
</organism>
<dbReference type="PANTHER" id="PTHR30569">
    <property type="entry name" value="CYTOSINE TRANSPORTER CODB"/>
    <property type="match status" value="1"/>
</dbReference>
<evidence type="ECO:0000313" key="7">
    <source>
        <dbReference type="EMBL" id="KWZ78647.1"/>
    </source>
</evidence>
<name>A0A133KGL7_9FIRM</name>
<dbReference type="Pfam" id="PF02133">
    <property type="entry name" value="Transp_cyt_pur"/>
    <property type="match status" value="1"/>
</dbReference>
<dbReference type="Gene3D" id="1.10.4160.10">
    <property type="entry name" value="Hydantoin permease"/>
    <property type="match status" value="1"/>
</dbReference>
<dbReference type="RefSeq" id="WP_060929173.1">
    <property type="nucleotide sequence ID" value="NZ_KQ955265.1"/>
</dbReference>
<dbReference type="Proteomes" id="UP000070383">
    <property type="component" value="Unassembled WGS sequence"/>
</dbReference>
<evidence type="ECO:0000256" key="5">
    <source>
        <dbReference type="ARBA" id="ARBA00023136"/>
    </source>
</evidence>
<feature type="transmembrane region" description="Helical" evidence="6">
    <location>
        <begin position="81"/>
        <end position="104"/>
    </location>
</feature>
<evidence type="ECO:0000256" key="2">
    <source>
        <dbReference type="ARBA" id="ARBA00008974"/>
    </source>
</evidence>
<comment type="similarity">
    <text evidence="2">Belongs to the purine-cytosine permease (2.A.39) family.</text>
</comment>
<evidence type="ECO:0000256" key="3">
    <source>
        <dbReference type="ARBA" id="ARBA00022692"/>
    </source>
</evidence>
<feature type="transmembrane region" description="Helical" evidence="6">
    <location>
        <begin position="239"/>
        <end position="263"/>
    </location>
</feature>
<protein>
    <submittedName>
        <fullName evidence="7">Putative hydroxymethylpyrimidine transporter CytX</fullName>
    </submittedName>
</protein>
<keyword evidence="8" id="KW-1185">Reference proteome</keyword>
<gene>
    <name evidence="7" type="ORF">HMPREF3200_00659</name>
</gene>
<dbReference type="EMBL" id="LRPM01000022">
    <property type="protein sequence ID" value="KWZ78647.1"/>
    <property type="molecule type" value="Genomic_DNA"/>
</dbReference>
<dbReference type="InterPro" id="IPR012732">
    <property type="entry name" value="Thia_CytX"/>
</dbReference>
<feature type="transmembrane region" description="Helical" evidence="6">
    <location>
        <begin position="359"/>
        <end position="378"/>
    </location>
</feature>
<feature type="transmembrane region" description="Helical" evidence="6">
    <location>
        <begin position="283"/>
        <end position="301"/>
    </location>
</feature>
<feature type="transmembrane region" description="Helical" evidence="6">
    <location>
        <begin position="307"/>
        <end position="328"/>
    </location>
</feature>
<comment type="subcellular location">
    <subcellularLocation>
        <location evidence="1">Membrane</location>
        <topology evidence="1">Multi-pass membrane protein</topology>
    </subcellularLocation>
</comment>
<evidence type="ECO:0000313" key="8">
    <source>
        <dbReference type="Proteomes" id="UP000070383"/>
    </source>
</evidence>
<keyword evidence="5 6" id="KW-0472">Membrane</keyword>
<proteinExistence type="inferred from homology"/>
<dbReference type="GO" id="GO:0005886">
    <property type="term" value="C:plasma membrane"/>
    <property type="evidence" value="ECO:0007669"/>
    <property type="project" value="TreeGrafter"/>
</dbReference>
<feature type="transmembrane region" description="Helical" evidence="6">
    <location>
        <begin position="335"/>
        <end position="353"/>
    </location>
</feature>
<feature type="transmembrane region" description="Helical" evidence="6">
    <location>
        <begin position="116"/>
        <end position="134"/>
    </location>
</feature>
<feature type="transmembrane region" description="Helical" evidence="6">
    <location>
        <begin position="12"/>
        <end position="32"/>
    </location>
</feature>
<feature type="transmembrane region" description="Helical" evidence="6">
    <location>
        <begin position="212"/>
        <end position="233"/>
    </location>
</feature>
<reference evidence="8" key="1">
    <citation type="submission" date="2016-01" db="EMBL/GenBank/DDBJ databases">
        <authorList>
            <person name="Mitreva M."/>
            <person name="Pepin K.H."/>
            <person name="Mihindukulasuriya K.A."/>
            <person name="Fulton R."/>
            <person name="Fronick C."/>
            <person name="O'Laughlin M."/>
            <person name="Miner T."/>
            <person name="Herter B."/>
            <person name="Rosa B.A."/>
            <person name="Cordes M."/>
            <person name="Tomlinson C."/>
            <person name="Wollam A."/>
            <person name="Palsikar V.B."/>
            <person name="Mardis E.R."/>
            <person name="Wilson R.K."/>
        </authorList>
    </citation>
    <scope>NUCLEOTIDE SEQUENCE [LARGE SCALE GENOMIC DNA]</scope>
    <source>
        <strain evidence="8">MJR8151</strain>
    </source>
</reference>